<evidence type="ECO:0000313" key="1">
    <source>
        <dbReference type="EMBL" id="GAJ17785.1"/>
    </source>
</evidence>
<accession>X1VZ24</accession>
<organism evidence="1">
    <name type="scientific">marine sediment metagenome</name>
    <dbReference type="NCBI Taxonomy" id="412755"/>
    <lineage>
        <taxon>unclassified sequences</taxon>
        <taxon>metagenomes</taxon>
        <taxon>ecological metagenomes</taxon>
    </lineage>
</organism>
<feature type="non-terminal residue" evidence="1">
    <location>
        <position position="1"/>
    </location>
</feature>
<comment type="caution">
    <text evidence="1">The sequence shown here is derived from an EMBL/GenBank/DDBJ whole genome shotgun (WGS) entry which is preliminary data.</text>
</comment>
<gene>
    <name evidence="1" type="ORF">S12H4_59692</name>
</gene>
<sequence length="41" mass="4559">GSRETPGAQSIDRYNQFRILTPTPNRTNGSGFGMEQVISQF</sequence>
<protein>
    <submittedName>
        <fullName evidence="1">Uncharacterized protein</fullName>
    </submittedName>
</protein>
<reference evidence="1" key="1">
    <citation type="journal article" date="2014" name="Front. Microbiol.">
        <title>High frequency of phylogenetically diverse reductive dehalogenase-homologous genes in deep subseafloor sedimentary metagenomes.</title>
        <authorList>
            <person name="Kawai M."/>
            <person name="Futagami T."/>
            <person name="Toyoda A."/>
            <person name="Takaki Y."/>
            <person name="Nishi S."/>
            <person name="Hori S."/>
            <person name="Arai W."/>
            <person name="Tsubouchi T."/>
            <person name="Morono Y."/>
            <person name="Uchiyama I."/>
            <person name="Ito T."/>
            <person name="Fujiyama A."/>
            <person name="Inagaki F."/>
            <person name="Takami H."/>
        </authorList>
    </citation>
    <scope>NUCLEOTIDE SEQUENCE</scope>
    <source>
        <strain evidence="1">Expedition CK06-06</strain>
    </source>
</reference>
<proteinExistence type="predicted"/>
<name>X1VZ24_9ZZZZ</name>
<dbReference type="AlphaFoldDB" id="X1VZ24"/>
<dbReference type="EMBL" id="BARW01039076">
    <property type="protein sequence ID" value="GAJ17785.1"/>
    <property type="molecule type" value="Genomic_DNA"/>
</dbReference>